<evidence type="ECO:0000256" key="21">
    <source>
        <dbReference type="SAM" id="Phobius"/>
    </source>
</evidence>
<dbReference type="AlphaFoldDB" id="A0AAD9TTA5"/>
<keyword evidence="7" id="KW-0430">Lectin</keyword>
<dbReference type="PROSITE" id="PS00108">
    <property type="entry name" value="PROTEIN_KINASE_ST"/>
    <property type="match status" value="1"/>
</dbReference>
<dbReference type="InterPro" id="IPR011009">
    <property type="entry name" value="Kinase-like_dom_sf"/>
</dbReference>
<evidence type="ECO:0000256" key="11">
    <source>
        <dbReference type="ARBA" id="ARBA00022989"/>
    </source>
</evidence>
<keyword evidence="3" id="KW-0245">EGF-like domain</keyword>
<evidence type="ECO:0000256" key="6">
    <source>
        <dbReference type="ARBA" id="ARBA00022729"/>
    </source>
</evidence>
<keyword evidence="14" id="KW-0675">Receptor</keyword>
<feature type="signal peptide" evidence="22">
    <location>
        <begin position="1"/>
        <end position="21"/>
    </location>
</feature>
<evidence type="ECO:0000259" key="24">
    <source>
        <dbReference type="PROSITE" id="PS50927"/>
    </source>
</evidence>
<feature type="transmembrane region" description="Helical" evidence="21">
    <location>
        <begin position="458"/>
        <end position="482"/>
    </location>
</feature>
<evidence type="ECO:0000256" key="7">
    <source>
        <dbReference type="ARBA" id="ARBA00022734"/>
    </source>
</evidence>
<dbReference type="Gene3D" id="1.10.510.10">
    <property type="entry name" value="Transferase(Phosphotransferase) domain 1"/>
    <property type="match status" value="1"/>
</dbReference>
<keyword evidence="2 18" id="KW-0723">Serine/threonine-protein kinase</keyword>
<keyword evidence="12 21" id="KW-0472">Membrane</keyword>
<dbReference type="Pfam" id="PF08276">
    <property type="entry name" value="PAN_2"/>
    <property type="match status" value="1"/>
</dbReference>
<dbReference type="FunFam" id="1.10.510.10:FF:000237">
    <property type="entry name" value="G-type lectin S-receptor-like serine/threonine-protein kinase"/>
    <property type="match status" value="1"/>
</dbReference>
<dbReference type="GO" id="GO:0005524">
    <property type="term" value="F:ATP binding"/>
    <property type="evidence" value="ECO:0007669"/>
    <property type="project" value="UniProtKB-UniRule"/>
</dbReference>
<dbReference type="EMBL" id="JANJYI010000007">
    <property type="protein sequence ID" value="KAK2641348.1"/>
    <property type="molecule type" value="Genomic_DNA"/>
</dbReference>
<comment type="similarity">
    <text evidence="18">Belongs to the protein kinase superfamily. Ser/Thr protein kinase family.</text>
</comment>
<evidence type="ECO:0000256" key="5">
    <source>
        <dbReference type="ARBA" id="ARBA00022692"/>
    </source>
</evidence>
<dbReference type="Pfam" id="PF01453">
    <property type="entry name" value="B_lectin"/>
    <property type="match status" value="1"/>
</dbReference>
<reference evidence="25" key="1">
    <citation type="journal article" date="2023" name="Plant J.">
        <title>Genome sequences and population genomics provide insights into the demographic history, inbreeding, and mutation load of two 'living fossil' tree species of Dipteronia.</title>
        <authorList>
            <person name="Feng Y."/>
            <person name="Comes H.P."/>
            <person name="Chen J."/>
            <person name="Zhu S."/>
            <person name="Lu R."/>
            <person name="Zhang X."/>
            <person name="Li P."/>
            <person name="Qiu J."/>
            <person name="Olsen K.M."/>
            <person name="Qiu Y."/>
        </authorList>
    </citation>
    <scope>NUCLEOTIDE SEQUENCE</scope>
    <source>
        <strain evidence="25">KIB01</strain>
    </source>
</reference>
<evidence type="ECO:0000256" key="12">
    <source>
        <dbReference type="ARBA" id="ARBA00023136"/>
    </source>
</evidence>
<dbReference type="InterPro" id="IPR036426">
    <property type="entry name" value="Bulb-type_lectin_dom_sf"/>
</dbReference>
<evidence type="ECO:0000256" key="3">
    <source>
        <dbReference type="ARBA" id="ARBA00022536"/>
    </source>
</evidence>
<dbReference type="FunFam" id="2.90.10.30:FF:000001">
    <property type="entry name" value="Serine/threonine-protein kinase"/>
    <property type="match status" value="1"/>
</dbReference>
<comment type="catalytic activity">
    <reaction evidence="17 18">
        <text>L-seryl-[protein] + ATP = O-phospho-L-seryl-[protein] + ADP + H(+)</text>
        <dbReference type="Rhea" id="RHEA:17989"/>
        <dbReference type="Rhea" id="RHEA-COMP:9863"/>
        <dbReference type="Rhea" id="RHEA-COMP:11604"/>
        <dbReference type="ChEBI" id="CHEBI:15378"/>
        <dbReference type="ChEBI" id="CHEBI:29999"/>
        <dbReference type="ChEBI" id="CHEBI:30616"/>
        <dbReference type="ChEBI" id="CHEBI:83421"/>
        <dbReference type="ChEBI" id="CHEBI:456216"/>
        <dbReference type="EC" id="2.7.11.1"/>
    </reaction>
</comment>
<comment type="subcellular location">
    <subcellularLocation>
        <location evidence="1">Membrane</location>
        <topology evidence="1">Single-pass type I membrane protein</topology>
    </subcellularLocation>
</comment>
<feature type="domain" description="Bulb-type lectin" evidence="24">
    <location>
        <begin position="24"/>
        <end position="149"/>
    </location>
</feature>
<evidence type="ECO:0000313" key="26">
    <source>
        <dbReference type="Proteomes" id="UP001280121"/>
    </source>
</evidence>
<evidence type="ECO:0000256" key="2">
    <source>
        <dbReference type="ARBA" id="ARBA00022527"/>
    </source>
</evidence>
<keyword evidence="15" id="KW-0325">Glycoprotein</keyword>
<dbReference type="SMART" id="SM00220">
    <property type="entry name" value="S_TKc"/>
    <property type="match status" value="1"/>
</dbReference>
<evidence type="ECO:0000256" key="13">
    <source>
        <dbReference type="ARBA" id="ARBA00023157"/>
    </source>
</evidence>
<evidence type="ECO:0000313" key="25">
    <source>
        <dbReference type="EMBL" id="KAK2641348.1"/>
    </source>
</evidence>
<evidence type="ECO:0000256" key="4">
    <source>
        <dbReference type="ARBA" id="ARBA00022679"/>
    </source>
</evidence>
<evidence type="ECO:0000256" key="9">
    <source>
        <dbReference type="ARBA" id="ARBA00022777"/>
    </source>
</evidence>
<evidence type="ECO:0000256" key="17">
    <source>
        <dbReference type="ARBA" id="ARBA00048679"/>
    </source>
</evidence>
<dbReference type="PANTHER" id="PTHR47976:SF15">
    <property type="entry name" value="G-TYPE LECTIN S-RECEPTOR-LIKE SERINE_THREONINE-PROTEIN KINASE RLK1"/>
    <property type="match status" value="1"/>
</dbReference>
<dbReference type="PROSITE" id="PS50927">
    <property type="entry name" value="BULB_LECTIN"/>
    <property type="match status" value="1"/>
</dbReference>
<keyword evidence="11 21" id="KW-1133">Transmembrane helix</keyword>
<dbReference type="Gene3D" id="2.90.10.10">
    <property type="entry name" value="Bulb-type lectin domain"/>
    <property type="match status" value="2"/>
</dbReference>
<organism evidence="25 26">
    <name type="scientific">Dipteronia dyeriana</name>
    <dbReference type="NCBI Taxonomy" id="168575"/>
    <lineage>
        <taxon>Eukaryota</taxon>
        <taxon>Viridiplantae</taxon>
        <taxon>Streptophyta</taxon>
        <taxon>Embryophyta</taxon>
        <taxon>Tracheophyta</taxon>
        <taxon>Spermatophyta</taxon>
        <taxon>Magnoliopsida</taxon>
        <taxon>eudicotyledons</taxon>
        <taxon>Gunneridae</taxon>
        <taxon>Pentapetalae</taxon>
        <taxon>rosids</taxon>
        <taxon>malvids</taxon>
        <taxon>Sapindales</taxon>
        <taxon>Sapindaceae</taxon>
        <taxon>Hippocastanoideae</taxon>
        <taxon>Acereae</taxon>
        <taxon>Dipteronia</taxon>
    </lineage>
</organism>
<sequence length="803" mass="90243">MASATFYLILLLCWLPYFAIAETAGRVPVGETLTAGNEASPWLSPSGDFAFGFQELKDNKDLFLLSIWYHNIPEKTVVWYGYGDAPAVAPRGSQVELTVDRGLVLNDPQDQEIWNSAIGLGAVAYGVMNDTGNFVIVSGDSDELWDSFSYPTDTLLPFQVMKTDGELFSRRSESNFSKGRFQLRFSDGNLVLSTVNLPTKSVYDDYYNSRTSDGSNPSNSGYRVMFNESGYMYILRRNDQRFILTTVRPVSTADFYQRATLDYDGVFTQYFYPKASTGNRSWSTLWSQPENICVGIDGGLGSGACGFNNICSLTGRKPMCNCPKGYSLIDKNDVYGSCKPDFELSCNDETQNSIEDLYDFFEINDIDWPTSDYEFYKGYNEVECRNSCLHDCLCAVAISREGCWKKKLPLSNGRVDSKLNAKAFIKYRKGDTPPAVHRLPNSDPSDKKGNPMSATASLLLGSSVFVNLILVGAFGFGFFCIYKKKFVRVHQGESTMETNLHCFTYKELAEATDNFKEEVGRGSFGIVYKGLIQMSSIHTVAVKKLDRVFQDGEKEFKNEVMVIGQTHHKNLVRLIGFCEEGQHRLLVYEFLSNGTLANFLFSNAMPNWNQRSQIAFGIARGLAYLHEECSTQIVHCDIKPQNVLLDQNYNAQISDFGLAKLLMMNQSQTKTNIRGTKGYVAPEWFRNKPVTSKVDVYSYGVLLLEIISCRKSIDVEMGGENYVILTDWAFDCYRSEKLDVLVEGDMEALSATRELERFVMVAIWCIQEDPALRPIMRKVTQMLEGVVEVAVPPNPSPFASSMN</sequence>
<evidence type="ECO:0000256" key="8">
    <source>
        <dbReference type="ARBA" id="ARBA00022741"/>
    </source>
</evidence>
<comment type="caution">
    <text evidence="25">The sequence shown here is derived from an EMBL/GenBank/DDBJ whole genome shotgun (WGS) entry which is preliminary data.</text>
</comment>
<keyword evidence="10 18" id="KW-0067">ATP-binding</keyword>
<dbReference type="GO" id="GO:0016020">
    <property type="term" value="C:membrane"/>
    <property type="evidence" value="ECO:0007669"/>
    <property type="project" value="UniProtKB-SubCell"/>
</dbReference>
<name>A0AAD9TTA5_9ROSI</name>
<dbReference type="EC" id="2.7.11.1" evidence="18"/>
<dbReference type="SUPFAM" id="SSF56112">
    <property type="entry name" value="Protein kinase-like (PK-like)"/>
    <property type="match status" value="1"/>
</dbReference>
<keyword evidence="4 18" id="KW-0808">Transferase</keyword>
<dbReference type="PANTHER" id="PTHR47976">
    <property type="entry name" value="G-TYPE LECTIN S-RECEPTOR-LIKE SERINE/THREONINE-PROTEIN KINASE SD2-5"/>
    <property type="match status" value="1"/>
</dbReference>
<dbReference type="InterPro" id="IPR017441">
    <property type="entry name" value="Protein_kinase_ATP_BS"/>
</dbReference>
<dbReference type="PROSITE" id="PS50011">
    <property type="entry name" value="PROTEIN_KINASE_DOM"/>
    <property type="match status" value="1"/>
</dbReference>
<gene>
    <name evidence="25" type="ORF">Ddye_023111</name>
</gene>
<dbReference type="InterPro" id="IPR051343">
    <property type="entry name" value="G-type_lectin_kinases/EP1-like"/>
</dbReference>
<dbReference type="Pfam" id="PF00069">
    <property type="entry name" value="Pkinase"/>
    <property type="match status" value="1"/>
</dbReference>
<evidence type="ECO:0000256" key="14">
    <source>
        <dbReference type="ARBA" id="ARBA00023170"/>
    </source>
</evidence>
<evidence type="ECO:0000256" key="15">
    <source>
        <dbReference type="ARBA" id="ARBA00023180"/>
    </source>
</evidence>
<proteinExistence type="inferred from homology"/>
<dbReference type="SMART" id="SM00108">
    <property type="entry name" value="B_lectin"/>
    <property type="match status" value="1"/>
</dbReference>
<dbReference type="InterPro" id="IPR024171">
    <property type="entry name" value="SRK-like_kinase"/>
</dbReference>
<keyword evidence="8 18" id="KW-0547">Nucleotide-binding</keyword>
<keyword evidence="26" id="KW-1185">Reference proteome</keyword>
<dbReference type="PIRSF" id="PIRSF000641">
    <property type="entry name" value="SRK"/>
    <property type="match status" value="1"/>
</dbReference>
<comment type="catalytic activity">
    <reaction evidence="16 18">
        <text>L-threonyl-[protein] + ATP = O-phospho-L-threonyl-[protein] + ADP + H(+)</text>
        <dbReference type="Rhea" id="RHEA:46608"/>
        <dbReference type="Rhea" id="RHEA-COMP:11060"/>
        <dbReference type="Rhea" id="RHEA-COMP:11605"/>
        <dbReference type="ChEBI" id="CHEBI:15378"/>
        <dbReference type="ChEBI" id="CHEBI:30013"/>
        <dbReference type="ChEBI" id="CHEBI:30616"/>
        <dbReference type="ChEBI" id="CHEBI:61977"/>
        <dbReference type="ChEBI" id="CHEBI:456216"/>
        <dbReference type="EC" id="2.7.11.1"/>
    </reaction>
</comment>
<evidence type="ECO:0000259" key="23">
    <source>
        <dbReference type="PROSITE" id="PS50011"/>
    </source>
</evidence>
<evidence type="ECO:0000256" key="16">
    <source>
        <dbReference type="ARBA" id="ARBA00047899"/>
    </source>
</evidence>
<feature type="chain" id="PRO_5042032528" description="Receptor-like serine/threonine-protein kinase" evidence="22">
    <location>
        <begin position="22"/>
        <end position="803"/>
    </location>
</feature>
<dbReference type="InterPro" id="IPR003609">
    <property type="entry name" value="Pan_app"/>
</dbReference>
<keyword evidence="6 22" id="KW-0732">Signal</keyword>
<evidence type="ECO:0000256" key="10">
    <source>
        <dbReference type="ARBA" id="ARBA00022840"/>
    </source>
</evidence>
<dbReference type="Gene3D" id="3.30.200.20">
    <property type="entry name" value="Phosphorylase Kinase, domain 1"/>
    <property type="match status" value="1"/>
</dbReference>
<feature type="binding site" evidence="19">
    <location>
        <position position="544"/>
    </location>
    <ligand>
        <name>ATP</name>
        <dbReference type="ChEBI" id="CHEBI:30616"/>
    </ligand>
</feature>
<evidence type="ECO:0000256" key="1">
    <source>
        <dbReference type="ARBA" id="ARBA00004479"/>
    </source>
</evidence>
<dbReference type="InterPro" id="IPR000719">
    <property type="entry name" value="Prot_kinase_dom"/>
</dbReference>
<accession>A0AAD9TTA5</accession>
<evidence type="ECO:0000256" key="19">
    <source>
        <dbReference type="PROSITE-ProRule" id="PRU10141"/>
    </source>
</evidence>
<evidence type="ECO:0000256" key="18">
    <source>
        <dbReference type="PIRNR" id="PIRNR000641"/>
    </source>
</evidence>
<dbReference type="Proteomes" id="UP001280121">
    <property type="component" value="Unassembled WGS sequence"/>
</dbReference>
<evidence type="ECO:0000256" key="20">
    <source>
        <dbReference type="SAM" id="MobiDB-lite"/>
    </source>
</evidence>
<feature type="domain" description="Protein kinase" evidence="23">
    <location>
        <begin position="513"/>
        <end position="787"/>
    </location>
</feature>
<dbReference type="GO" id="GO:0004674">
    <property type="term" value="F:protein serine/threonine kinase activity"/>
    <property type="evidence" value="ECO:0007669"/>
    <property type="project" value="UniProtKB-KW"/>
</dbReference>
<dbReference type="FunFam" id="3.30.200.20:FF:000059">
    <property type="entry name" value="S-receptor-like serine/threonine-protein kinase"/>
    <property type="match status" value="1"/>
</dbReference>
<dbReference type="SUPFAM" id="SSF51110">
    <property type="entry name" value="alpha-D-mannose-specific plant lectins"/>
    <property type="match status" value="1"/>
</dbReference>
<keyword evidence="13" id="KW-1015">Disulfide bond</keyword>
<feature type="region of interest" description="Disordered" evidence="20">
    <location>
        <begin position="431"/>
        <end position="450"/>
    </location>
</feature>
<dbReference type="InterPro" id="IPR001480">
    <property type="entry name" value="Bulb-type_lectin_dom"/>
</dbReference>
<dbReference type="GO" id="GO:0030246">
    <property type="term" value="F:carbohydrate binding"/>
    <property type="evidence" value="ECO:0007669"/>
    <property type="project" value="UniProtKB-KW"/>
</dbReference>
<dbReference type="PROSITE" id="PS00107">
    <property type="entry name" value="PROTEIN_KINASE_ATP"/>
    <property type="match status" value="1"/>
</dbReference>
<evidence type="ECO:0000256" key="22">
    <source>
        <dbReference type="SAM" id="SignalP"/>
    </source>
</evidence>
<dbReference type="FunFam" id="2.90.10.10:FF:000013">
    <property type="entry name" value="G-type lectin S-receptor-like serine/threonine-protein kinase LECRK1"/>
    <property type="match status" value="1"/>
</dbReference>
<keyword evidence="9 18" id="KW-0418">Kinase</keyword>
<keyword evidence="5 21" id="KW-0812">Transmembrane</keyword>
<protein>
    <recommendedName>
        <fullName evidence="18">Receptor-like serine/threonine-protein kinase</fullName>
        <ecNumber evidence="18">2.7.11.1</ecNumber>
    </recommendedName>
</protein>
<dbReference type="InterPro" id="IPR008271">
    <property type="entry name" value="Ser/Thr_kinase_AS"/>
</dbReference>